<feature type="transmembrane region" description="Helical" evidence="1">
    <location>
        <begin position="6"/>
        <end position="26"/>
    </location>
</feature>
<keyword evidence="3" id="KW-1185">Reference proteome</keyword>
<evidence type="ECO:0008006" key="4">
    <source>
        <dbReference type="Google" id="ProtNLM"/>
    </source>
</evidence>
<accession>A0ABS4IHT7</accession>
<evidence type="ECO:0000256" key="1">
    <source>
        <dbReference type="SAM" id="Phobius"/>
    </source>
</evidence>
<protein>
    <recommendedName>
        <fullName evidence="4">DNA-binding protein</fullName>
    </recommendedName>
</protein>
<comment type="caution">
    <text evidence="2">The sequence shown here is derived from an EMBL/GenBank/DDBJ whole genome shotgun (WGS) entry which is preliminary data.</text>
</comment>
<gene>
    <name evidence="2" type="ORF">J2Z83_002631</name>
</gene>
<keyword evidence="1" id="KW-1133">Transmembrane helix</keyword>
<keyword evidence="1" id="KW-0472">Membrane</keyword>
<evidence type="ECO:0000313" key="2">
    <source>
        <dbReference type="EMBL" id="MBP1970510.1"/>
    </source>
</evidence>
<sequence length="99" mass="11497">MEIEVSGLGTGLILLSVGLTLMGYFIGKGLQNLGRSEKDYNYNLFIKESDLEFYFNLNKNEIEELLSKYPNAPKIELKGTTYYPYKQFMEWISSNETYK</sequence>
<dbReference type="RefSeq" id="WP_209463639.1">
    <property type="nucleotide sequence ID" value="NZ_CP110224.1"/>
</dbReference>
<proteinExistence type="predicted"/>
<evidence type="ECO:0000313" key="3">
    <source>
        <dbReference type="Proteomes" id="UP001519345"/>
    </source>
</evidence>
<dbReference type="EMBL" id="JAGGKX010000014">
    <property type="protein sequence ID" value="MBP1970510.1"/>
    <property type="molecule type" value="Genomic_DNA"/>
</dbReference>
<dbReference type="Proteomes" id="UP001519345">
    <property type="component" value="Unassembled WGS sequence"/>
</dbReference>
<name>A0ABS4IHT7_9BACI</name>
<reference evidence="2 3" key="1">
    <citation type="submission" date="2021-03" db="EMBL/GenBank/DDBJ databases">
        <title>Genomic Encyclopedia of Type Strains, Phase IV (KMG-IV): sequencing the most valuable type-strain genomes for metagenomic binning, comparative biology and taxonomic classification.</title>
        <authorList>
            <person name="Goeker M."/>
        </authorList>
    </citation>
    <scope>NUCLEOTIDE SEQUENCE [LARGE SCALE GENOMIC DNA]</scope>
    <source>
        <strain evidence="2 3">DSM 25609</strain>
    </source>
</reference>
<organism evidence="2 3">
    <name type="scientific">Virgibacillus natechei</name>
    <dbReference type="NCBI Taxonomy" id="1216297"/>
    <lineage>
        <taxon>Bacteria</taxon>
        <taxon>Bacillati</taxon>
        <taxon>Bacillota</taxon>
        <taxon>Bacilli</taxon>
        <taxon>Bacillales</taxon>
        <taxon>Bacillaceae</taxon>
        <taxon>Virgibacillus</taxon>
    </lineage>
</organism>
<keyword evidence="1" id="KW-0812">Transmembrane</keyword>